<feature type="region of interest" description="Disordered" evidence="1">
    <location>
        <begin position="109"/>
        <end position="138"/>
    </location>
</feature>
<evidence type="ECO:0000256" key="1">
    <source>
        <dbReference type="SAM" id="MobiDB-lite"/>
    </source>
</evidence>
<dbReference type="Proteomes" id="UP000234275">
    <property type="component" value="Unassembled WGS sequence"/>
</dbReference>
<dbReference type="EMBL" id="MSFO01000003">
    <property type="protein sequence ID" value="PLB50116.1"/>
    <property type="molecule type" value="Genomic_DNA"/>
</dbReference>
<evidence type="ECO:0000313" key="3">
    <source>
        <dbReference type="Proteomes" id="UP000234275"/>
    </source>
</evidence>
<dbReference type="GeneID" id="36556610"/>
<organism evidence="2 3">
    <name type="scientific">Aspergillus steynii IBT 23096</name>
    <dbReference type="NCBI Taxonomy" id="1392250"/>
    <lineage>
        <taxon>Eukaryota</taxon>
        <taxon>Fungi</taxon>
        <taxon>Dikarya</taxon>
        <taxon>Ascomycota</taxon>
        <taxon>Pezizomycotina</taxon>
        <taxon>Eurotiomycetes</taxon>
        <taxon>Eurotiomycetidae</taxon>
        <taxon>Eurotiales</taxon>
        <taxon>Aspergillaceae</taxon>
        <taxon>Aspergillus</taxon>
        <taxon>Aspergillus subgen. Circumdati</taxon>
    </lineage>
</organism>
<proteinExistence type="predicted"/>
<comment type="caution">
    <text evidence="2">The sequence shown here is derived from an EMBL/GenBank/DDBJ whole genome shotgun (WGS) entry which is preliminary data.</text>
</comment>
<dbReference type="RefSeq" id="XP_024705418.1">
    <property type="nucleotide sequence ID" value="XM_024848911.1"/>
</dbReference>
<feature type="compositionally biased region" description="Polar residues" evidence="1">
    <location>
        <begin position="125"/>
        <end position="138"/>
    </location>
</feature>
<protein>
    <submittedName>
        <fullName evidence="2">Uncharacterized protein</fullName>
    </submittedName>
</protein>
<accession>A0A2I2GB62</accession>
<keyword evidence="3" id="KW-1185">Reference proteome</keyword>
<sequence>MGDPAIYTDWVQLNLLLKERYPGTSQHEACLKLFEEADSKCPEVVKRIVAQAGPIADATGGILWVSGKCLGRPEMVQLGELILGGRTAWKAISNVPNILKPTAAGPSHATPLNTTAAVAGASPPNADTSMPADSTKSAVQPCNGVDVIRNSLVDHINYYGRW</sequence>
<name>A0A2I2GB62_9EURO</name>
<dbReference type="OrthoDB" id="3852249at2759"/>
<dbReference type="VEuPathDB" id="FungiDB:P170DRAFT_435309"/>
<gene>
    <name evidence="2" type="ORF">P170DRAFT_435309</name>
</gene>
<dbReference type="AlphaFoldDB" id="A0A2I2GB62"/>
<reference evidence="2 3" key="1">
    <citation type="submission" date="2016-12" db="EMBL/GenBank/DDBJ databases">
        <title>The genomes of Aspergillus section Nigri reveals drivers in fungal speciation.</title>
        <authorList>
            <consortium name="DOE Joint Genome Institute"/>
            <person name="Vesth T.C."/>
            <person name="Nybo J."/>
            <person name="Theobald S."/>
            <person name="Brandl J."/>
            <person name="Frisvad J.C."/>
            <person name="Nielsen K.F."/>
            <person name="Lyhne E.K."/>
            <person name="Kogle M.E."/>
            <person name="Kuo A."/>
            <person name="Riley R."/>
            <person name="Clum A."/>
            <person name="Nolan M."/>
            <person name="Lipzen A."/>
            <person name="Salamov A."/>
            <person name="Henrissat B."/>
            <person name="Wiebenga A."/>
            <person name="De Vries R.P."/>
            <person name="Grigoriev I.V."/>
            <person name="Mortensen U.H."/>
            <person name="Andersen M.R."/>
            <person name="Baker S.E."/>
        </authorList>
    </citation>
    <scope>NUCLEOTIDE SEQUENCE [LARGE SCALE GENOMIC DNA]</scope>
    <source>
        <strain evidence="2 3">IBT 23096</strain>
    </source>
</reference>
<evidence type="ECO:0000313" key="2">
    <source>
        <dbReference type="EMBL" id="PLB50116.1"/>
    </source>
</evidence>